<evidence type="ECO:0000256" key="1">
    <source>
        <dbReference type="SAM" id="MobiDB-lite"/>
    </source>
</evidence>
<dbReference type="NCBIfam" id="NF033510">
    <property type="entry name" value="Ca_tandemer"/>
    <property type="match status" value="6"/>
</dbReference>
<evidence type="ECO:0000313" key="4">
    <source>
        <dbReference type="Proteomes" id="UP000317747"/>
    </source>
</evidence>
<feature type="region of interest" description="Disordered" evidence="1">
    <location>
        <begin position="147"/>
        <end position="176"/>
    </location>
</feature>
<dbReference type="Pfam" id="PF19077">
    <property type="entry name" value="Big_13"/>
    <property type="match status" value="1"/>
</dbReference>
<feature type="domain" description="Bacterial Ig-like" evidence="2">
    <location>
        <begin position="414"/>
        <end position="477"/>
    </location>
</feature>
<feature type="region of interest" description="Disordered" evidence="1">
    <location>
        <begin position="841"/>
        <end position="874"/>
    </location>
</feature>
<dbReference type="Gene3D" id="2.60.40.10">
    <property type="entry name" value="Immunoglobulins"/>
    <property type="match status" value="5"/>
</dbReference>
<sequence length="1061" mass="111076">QWQVQISDSELKTIKDGNYSITVRAADANGNSTSLSHDLLLITHYNSSNPKVTVNPVTLADAFEYSGETWYVLSGTIDAPLPVKSFMVQVYDTFHWNTAVIRPDGTWRAEISASELSEGGNNLEFGVLDGAGNWFEQGGYVRADLTTPVDEGTRVPPVHEENPTDGTPPPDGGGTPVGAAPVLVIHSFTGDGVLSAEEKLSAQTFSGTLENMAAGSTVTVLLNGQTYTTALAADGSWSVTLPAADLQVLPVGAGTFSVSFENSVGGTTTASKAIVVDASAPPPGAPVPQPTLDTPFGDGYMNAHERYEPITLRGTTGVTGAGQRIVLSLDGVGHAGTVDSGGNWQVSLTREQLAEAELSEGSHSLTLIATDLWGRTGVAEATFITDTLDPAVTIKTLSGDGLIDRSEISEPLVIAGSGEAGSTIEVTFGDLRWSDVIGQGGQWQFTVPPETLQAMGEGSYRATATVTDAAGNSGYASSGVEIYASDALPTLTLDPVTGDNAVSYKEGIYGITFTGTAAHLPSGTTIELTLDGRVWQGSTWQDQWQVQISDSELKTIKDGNYSITISAADANGNSTSLSHDLLLITHYNSSNPKVTVNPVTLADAVQHDGETWYVLSGRLEAPLPLKTFSVQINDTFHWNTAVIQADGSWRAEISAAELSEGGNNLMFGVLDGAGNWFEQDGYVKADLTTPVTGSGGEPVPAMDTPFGDGLLSRAEKKEVETLTGTTGTSGSGQTVTVSIGGKHHAATVSDDGHWSLTLTPVMMKTGFGKGQHDIVVTATDAAGHTAVMTTHFQVETCAPKAAAKHLSDSPPIHAEASHDQWLTATTENEALLTVKPGEHLSQTSVTSQSTHAVQPENAEAQKSAQSGGRVSAGEADGHVNVVSDSANPQLRPAAAGLESPDSGSQAEIAHILSPEPATEAVDRLFGTENRDAFSFTNLLARQENVAGHDRLPLNESHDALDFAMLGLKAENHPALDLTAFSSHSVTPGQTDLPALSLDSLTVKDADGNVVMLSDTEGGVWNPEGVRALDGQQGDLYPDGAVSHQGTLADILNPHIQHQQLA</sequence>
<reference evidence="3 4" key="1">
    <citation type="submission" date="2019-06" db="EMBL/GenBank/DDBJ databases">
        <title>Taxogenomics and systematics of the genus Pantoea.</title>
        <authorList>
            <person name="Tambong J.T."/>
        </authorList>
    </citation>
    <scope>NUCLEOTIDE SEQUENCE [LARGE SCALE GENOMIC DNA]</scope>
    <source>
        <strain evidence="3 4">LMG 24200</strain>
    </source>
</reference>
<feature type="compositionally biased region" description="Polar residues" evidence="1">
    <location>
        <begin position="841"/>
        <end position="852"/>
    </location>
</feature>
<evidence type="ECO:0000313" key="3">
    <source>
        <dbReference type="EMBL" id="TPV41610.1"/>
    </source>
</evidence>
<feature type="compositionally biased region" description="Basic and acidic residues" evidence="1">
    <location>
        <begin position="151"/>
        <end position="162"/>
    </location>
</feature>
<accession>A0A506QBD4</accession>
<dbReference type="RefSeq" id="WP_140917103.1">
    <property type="nucleotide sequence ID" value="NZ_VHJA01000055.1"/>
</dbReference>
<name>A0A506QBD4_9GAMM</name>
<organism evidence="3 4">
    <name type="scientific">Pantoea deleyi</name>
    <dbReference type="NCBI Taxonomy" id="470932"/>
    <lineage>
        <taxon>Bacteria</taxon>
        <taxon>Pseudomonadati</taxon>
        <taxon>Pseudomonadota</taxon>
        <taxon>Gammaproteobacteria</taxon>
        <taxon>Enterobacterales</taxon>
        <taxon>Erwiniaceae</taxon>
        <taxon>Pantoea</taxon>
    </lineage>
</organism>
<dbReference type="AlphaFoldDB" id="A0A506QBD4"/>
<feature type="non-terminal residue" evidence="3">
    <location>
        <position position="1"/>
    </location>
</feature>
<protein>
    <recommendedName>
        <fullName evidence="2">Bacterial Ig-like domain-containing protein</fullName>
    </recommendedName>
</protein>
<dbReference type="EMBL" id="VHJA01000055">
    <property type="protein sequence ID" value="TPV41610.1"/>
    <property type="molecule type" value="Genomic_DNA"/>
</dbReference>
<dbReference type="Proteomes" id="UP000317747">
    <property type="component" value="Unassembled WGS sequence"/>
</dbReference>
<dbReference type="InterPro" id="IPR044016">
    <property type="entry name" value="Big_13"/>
</dbReference>
<dbReference type="InterPro" id="IPR013783">
    <property type="entry name" value="Ig-like_fold"/>
</dbReference>
<gene>
    <name evidence="3" type="ORF">FJW01_10880</name>
</gene>
<dbReference type="OrthoDB" id="8481600at2"/>
<keyword evidence="4" id="KW-1185">Reference proteome</keyword>
<proteinExistence type="predicted"/>
<comment type="caution">
    <text evidence="3">The sequence shown here is derived from an EMBL/GenBank/DDBJ whole genome shotgun (WGS) entry which is preliminary data.</text>
</comment>
<evidence type="ECO:0000259" key="2">
    <source>
        <dbReference type="Pfam" id="PF19077"/>
    </source>
</evidence>